<dbReference type="GeneID" id="20248798"/>
<sequence>MVFPSNHPKMHACVDSLYTIDGDTDKSKIMDIIRVMKGALSVSKSKTGDVIYRSNKNEVKILDRQLAKVDKDVVRAKTNIECQKRDVLRKWSLVFGNQKTLCESIKSFDEMINSALEKQLSETEERSNLVEQSLNSYREEEAPNDSGHWGKLNLKSNRRQSQVAKPSSHFGKTLSMPVLVNPNESKSKAVPRVSDSTVPASLPKINTGGSFFSNIVDHTTKRHKRHQEAANKKGEFPDFSRSTMESYFDEQKQLHEELMTRNSLNRLKSNIDGGHNFYKLRIRTKLPEEPTLLIESIETDRTRTKSFRTQRNKTRRPLSVEKGRNMDNLDEEVSFSKNHEVERANTYV</sequence>
<dbReference type="OMA" id="METCVES"/>
<proteinExistence type="predicted"/>
<feature type="compositionally biased region" description="Basic and acidic residues" evidence="1">
    <location>
        <begin position="318"/>
        <end position="327"/>
    </location>
</feature>
<reference evidence="2 3" key="1">
    <citation type="journal article" date="2013" name="Nature">
        <title>Insights into bilaterian evolution from three spiralian genomes.</title>
        <authorList>
            <person name="Simakov O."/>
            <person name="Marletaz F."/>
            <person name="Cho S.J."/>
            <person name="Edsinger-Gonzales E."/>
            <person name="Havlak P."/>
            <person name="Hellsten U."/>
            <person name="Kuo D.H."/>
            <person name="Larsson T."/>
            <person name="Lv J."/>
            <person name="Arendt D."/>
            <person name="Savage R."/>
            <person name="Osoegawa K."/>
            <person name="de Jong P."/>
            <person name="Grimwood J."/>
            <person name="Chapman J.A."/>
            <person name="Shapiro H."/>
            <person name="Aerts A."/>
            <person name="Otillar R.P."/>
            <person name="Terry A.Y."/>
            <person name="Boore J.L."/>
            <person name="Grigoriev I.V."/>
            <person name="Lindberg D.R."/>
            <person name="Seaver E.C."/>
            <person name="Weisblat D.A."/>
            <person name="Putnam N.H."/>
            <person name="Rokhsar D.S."/>
        </authorList>
    </citation>
    <scope>NUCLEOTIDE SEQUENCE [LARGE SCALE GENOMIC DNA]</scope>
</reference>
<evidence type="ECO:0000313" key="2">
    <source>
        <dbReference type="EMBL" id="ESO95364.1"/>
    </source>
</evidence>
<keyword evidence="3" id="KW-1185">Reference proteome</keyword>
<feature type="region of interest" description="Disordered" evidence="1">
    <location>
        <begin position="119"/>
        <end position="175"/>
    </location>
</feature>
<feature type="compositionally biased region" description="Basic residues" evidence="1">
    <location>
        <begin position="304"/>
        <end position="316"/>
    </location>
</feature>
<dbReference type="CTD" id="20248798"/>
<dbReference type="OrthoDB" id="6106191at2759"/>
<dbReference type="HOGENOM" id="CLU_797616_0_0_1"/>
<feature type="region of interest" description="Disordered" evidence="1">
    <location>
        <begin position="301"/>
        <end position="331"/>
    </location>
</feature>
<dbReference type="EMBL" id="KB201656">
    <property type="protein sequence ID" value="ESO95364.1"/>
    <property type="molecule type" value="Genomic_DNA"/>
</dbReference>
<dbReference type="RefSeq" id="XP_009053874.1">
    <property type="nucleotide sequence ID" value="XM_009055626.1"/>
</dbReference>
<protein>
    <submittedName>
        <fullName evidence="2">Uncharacterized protein</fullName>
    </submittedName>
</protein>
<accession>V4C1Q0</accession>
<dbReference type="Proteomes" id="UP000030746">
    <property type="component" value="Unassembled WGS sequence"/>
</dbReference>
<name>V4C1Q0_LOTGI</name>
<evidence type="ECO:0000313" key="3">
    <source>
        <dbReference type="Proteomes" id="UP000030746"/>
    </source>
</evidence>
<organism evidence="2 3">
    <name type="scientific">Lottia gigantea</name>
    <name type="common">Giant owl limpet</name>
    <dbReference type="NCBI Taxonomy" id="225164"/>
    <lineage>
        <taxon>Eukaryota</taxon>
        <taxon>Metazoa</taxon>
        <taxon>Spiralia</taxon>
        <taxon>Lophotrochozoa</taxon>
        <taxon>Mollusca</taxon>
        <taxon>Gastropoda</taxon>
        <taxon>Patellogastropoda</taxon>
        <taxon>Lottioidea</taxon>
        <taxon>Lottiidae</taxon>
        <taxon>Lottia</taxon>
    </lineage>
</organism>
<gene>
    <name evidence="2" type="ORF">LOTGIDRAFT_232052</name>
</gene>
<evidence type="ECO:0000256" key="1">
    <source>
        <dbReference type="SAM" id="MobiDB-lite"/>
    </source>
</evidence>
<feature type="compositionally biased region" description="Basic and acidic residues" evidence="1">
    <location>
        <begin position="119"/>
        <end position="128"/>
    </location>
</feature>
<dbReference type="KEGG" id="lgi:LOTGIDRAFT_232052"/>
<dbReference type="AlphaFoldDB" id="V4C1Q0"/>